<dbReference type="AlphaFoldDB" id="A0A375IVW9"/>
<reference evidence="2 3" key="1">
    <citation type="submission" date="2018-01" db="EMBL/GenBank/DDBJ databases">
        <authorList>
            <person name="Gaut B.S."/>
            <person name="Morton B.R."/>
            <person name="Clegg M.T."/>
            <person name="Duvall M.R."/>
        </authorList>
    </citation>
    <scope>NUCLEOTIDE SEQUENCE [LARGE SCALE GENOMIC DNA]</scope>
    <source>
        <strain evidence="2">Cupriavidus taiwanensis cmp 52</strain>
    </source>
</reference>
<evidence type="ECO:0000313" key="3">
    <source>
        <dbReference type="Proteomes" id="UP000256805"/>
    </source>
</evidence>
<organism evidence="2 3">
    <name type="scientific">Cupriavidus taiwanensis</name>
    <dbReference type="NCBI Taxonomy" id="164546"/>
    <lineage>
        <taxon>Bacteria</taxon>
        <taxon>Pseudomonadati</taxon>
        <taxon>Pseudomonadota</taxon>
        <taxon>Betaproteobacteria</taxon>
        <taxon>Burkholderiales</taxon>
        <taxon>Burkholderiaceae</taxon>
        <taxon>Cupriavidus</taxon>
    </lineage>
</organism>
<gene>
    <name evidence="2" type="ORF">CBM2634_A160103</name>
</gene>
<feature type="compositionally biased region" description="Basic and acidic residues" evidence="1">
    <location>
        <begin position="12"/>
        <end position="23"/>
    </location>
</feature>
<dbReference type="EMBL" id="OVTA01000008">
    <property type="protein sequence ID" value="SPR96747.1"/>
    <property type="molecule type" value="Genomic_DNA"/>
</dbReference>
<proteinExistence type="predicted"/>
<name>A0A375IVW9_9BURK</name>
<protein>
    <submittedName>
        <fullName evidence="2">Uncharacterized protein</fullName>
    </submittedName>
</protein>
<evidence type="ECO:0000313" key="2">
    <source>
        <dbReference type="EMBL" id="SPR96747.1"/>
    </source>
</evidence>
<dbReference type="Proteomes" id="UP000256805">
    <property type="component" value="Unassembled WGS sequence"/>
</dbReference>
<evidence type="ECO:0000256" key="1">
    <source>
        <dbReference type="SAM" id="MobiDB-lite"/>
    </source>
</evidence>
<sequence>MSRASPKAFLSRLRERGGGEGQRIREANRIHSCALTSPRNSAMNQRKNGRCAIAYRPCSLVRW</sequence>
<feature type="region of interest" description="Disordered" evidence="1">
    <location>
        <begin position="1"/>
        <end position="23"/>
    </location>
</feature>
<accession>A0A375IVW9</accession>